<keyword evidence="6" id="KW-0156">Chromatin regulator</keyword>
<dbReference type="PANTHER" id="PTHR24370:SF10">
    <property type="entry name" value="LEUCINE-RICH REPEAT AND WD REPEAT-CONTAINING PROTEIN 1"/>
    <property type="match status" value="1"/>
</dbReference>
<keyword evidence="11" id="KW-1185">Reference proteome</keyword>
<dbReference type="GO" id="GO:0003682">
    <property type="term" value="F:chromatin binding"/>
    <property type="evidence" value="ECO:0007669"/>
    <property type="project" value="TreeGrafter"/>
</dbReference>
<dbReference type="InterPro" id="IPR052489">
    <property type="entry name" value="LRWD1"/>
</dbReference>
<evidence type="ECO:0000256" key="2">
    <source>
        <dbReference type="ARBA" id="ARBA00022454"/>
    </source>
</evidence>
<dbReference type="Gene3D" id="2.130.10.10">
    <property type="entry name" value="YVTN repeat-like/Quinoprotein amine dehydrogenase"/>
    <property type="match status" value="1"/>
</dbReference>
<dbReference type="PROSITE" id="PS00678">
    <property type="entry name" value="WD_REPEATS_1"/>
    <property type="match status" value="1"/>
</dbReference>
<evidence type="ECO:0000256" key="5">
    <source>
        <dbReference type="ARBA" id="ARBA00022737"/>
    </source>
</evidence>
<dbReference type="InterPro" id="IPR056160">
    <property type="entry name" value="WD_LRWD1"/>
</dbReference>
<dbReference type="GO" id="GO:0006325">
    <property type="term" value="P:chromatin organization"/>
    <property type="evidence" value="ECO:0007669"/>
    <property type="project" value="UniProtKB-KW"/>
</dbReference>
<dbReference type="PROSITE" id="PS50082">
    <property type="entry name" value="WD_REPEATS_2"/>
    <property type="match status" value="1"/>
</dbReference>
<feature type="compositionally biased region" description="Basic and acidic residues" evidence="8">
    <location>
        <begin position="80"/>
        <end position="91"/>
    </location>
</feature>
<keyword evidence="2" id="KW-0158">Chromosome</keyword>
<feature type="compositionally biased region" description="Low complexity" evidence="8">
    <location>
        <begin position="93"/>
        <end position="112"/>
    </location>
</feature>
<dbReference type="InterPro" id="IPR019775">
    <property type="entry name" value="WD40_repeat_CS"/>
</dbReference>
<keyword evidence="4" id="KW-0433">Leucine-rich repeat</keyword>
<feature type="repeat" description="WD" evidence="7">
    <location>
        <begin position="265"/>
        <end position="299"/>
    </location>
</feature>
<dbReference type="GO" id="GO:0071169">
    <property type="term" value="P:establishment of protein localization to chromatin"/>
    <property type="evidence" value="ECO:0007669"/>
    <property type="project" value="TreeGrafter"/>
</dbReference>
<sequence>MAERTKRSIKPKQFHGEVLSYSVNIRRNMESENSKRVVKRKHFFDELYQGFSPTAAAKSSPLFSSSQQKRHKGNTCSDYRGSKTKNEDDKPGNINNNSSKKSKASKTSENSNIRNDEKSNPQNRIYERLQNLQLQKSPAVPDMDPAFFLRCHSDSNRPDDDGNKVWMCRFEPRLKDPARSGRSGQLIASCGGKIICLVDSGSGRVMMRYKDSDKDENFYAMAWTTLEIAGEKNRDPQLTNILAVAGEGRRIKLLHPSQLVIYANITGHKKCITCLLFHPSRATWLFSGSDDCRIILWDIGVPSFPDYSTKHLQLIVLESPANVVNMVYSRATSLLLAGTEDGCFGWKFKDCRATVCGKSRKPLTRFCLPQLTNSSDECIDGLVLVDDNTVASKCVEEKYIYLWNLTDHAPPATALNSSSKTRRIEVNPFTCLKYQVMDEPYIYMSGGKDRLVVGDAEGRIFIYNLKHILGKSSSKGDNPNLTISKGGNLLHLPSRVLDWPKIEYNCDGSGEKRTEEEAAMGNDDGSRKEEDEEEEEEEERPIINSVVMDDKGEVLAATADCNLVCIWKVCTN</sequence>
<evidence type="ECO:0000256" key="4">
    <source>
        <dbReference type="ARBA" id="ARBA00022614"/>
    </source>
</evidence>
<name>A0AA36C2V7_OCTVU</name>
<dbReference type="InterPro" id="IPR015943">
    <property type="entry name" value="WD40/YVTN_repeat-like_dom_sf"/>
</dbReference>
<dbReference type="EMBL" id="OX597843">
    <property type="protein sequence ID" value="CAI9744206.1"/>
    <property type="molecule type" value="Genomic_DNA"/>
</dbReference>
<evidence type="ECO:0000313" key="10">
    <source>
        <dbReference type="EMBL" id="CAI9744206.1"/>
    </source>
</evidence>
<dbReference type="Pfam" id="PF23215">
    <property type="entry name" value="WD_LRWD1"/>
    <property type="match status" value="1"/>
</dbReference>
<organism evidence="10 11">
    <name type="scientific">Octopus vulgaris</name>
    <name type="common">Common octopus</name>
    <dbReference type="NCBI Taxonomy" id="6645"/>
    <lineage>
        <taxon>Eukaryota</taxon>
        <taxon>Metazoa</taxon>
        <taxon>Spiralia</taxon>
        <taxon>Lophotrochozoa</taxon>
        <taxon>Mollusca</taxon>
        <taxon>Cephalopoda</taxon>
        <taxon>Coleoidea</taxon>
        <taxon>Octopodiformes</taxon>
        <taxon>Octopoda</taxon>
        <taxon>Incirrata</taxon>
        <taxon>Octopodidae</taxon>
        <taxon>Octopus</taxon>
    </lineage>
</organism>
<dbReference type="SMART" id="SM00320">
    <property type="entry name" value="WD40"/>
    <property type="match status" value="3"/>
</dbReference>
<dbReference type="PROSITE" id="PS50294">
    <property type="entry name" value="WD_REPEATS_REGION"/>
    <property type="match status" value="1"/>
</dbReference>
<evidence type="ECO:0000256" key="6">
    <source>
        <dbReference type="ARBA" id="ARBA00022853"/>
    </source>
</evidence>
<accession>A0AA36C2V7</accession>
<dbReference type="InterPro" id="IPR001680">
    <property type="entry name" value="WD40_rpt"/>
</dbReference>
<proteinExistence type="predicted"/>
<evidence type="ECO:0000256" key="3">
    <source>
        <dbReference type="ARBA" id="ARBA00022574"/>
    </source>
</evidence>
<dbReference type="PANTHER" id="PTHR24370">
    <property type="entry name" value="OPTICIN"/>
    <property type="match status" value="1"/>
</dbReference>
<dbReference type="AlphaFoldDB" id="A0AA36C2V7"/>
<keyword evidence="5" id="KW-0677">Repeat</keyword>
<feature type="domain" description="Leucine-rich repeat and WD repeat-containing protein 1 WD" evidence="9">
    <location>
        <begin position="142"/>
        <end position="472"/>
    </location>
</feature>
<feature type="compositionally biased region" description="Acidic residues" evidence="8">
    <location>
        <begin position="530"/>
        <end position="539"/>
    </location>
</feature>
<keyword evidence="3 7" id="KW-0853">WD repeat</keyword>
<dbReference type="Proteomes" id="UP001162480">
    <property type="component" value="Chromosome 30"/>
</dbReference>
<feature type="region of interest" description="Disordered" evidence="8">
    <location>
        <begin position="56"/>
        <end position="122"/>
    </location>
</feature>
<evidence type="ECO:0000256" key="8">
    <source>
        <dbReference type="SAM" id="MobiDB-lite"/>
    </source>
</evidence>
<dbReference type="GO" id="GO:0005664">
    <property type="term" value="C:nuclear origin of replication recognition complex"/>
    <property type="evidence" value="ECO:0007669"/>
    <property type="project" value="TreeGrafter"/>
</dbReference>
<feature type="region of interest" description="Disordered" evidence="8">
    <location>
        <begin position="508"/>
        <end position="542"/>
    </location>
</feature>
<comment type="subcellular location">
    <subcellularLocation>
        <location evidence="1">Chromosome</location>
    </subcellularLocation>
</comment>
<dbReference type="SUPFAM" id="SSF50978">
    <property type="entry name" value="WD40 repeat-like"/>
    <property type="match status" value="1"/>
</dbReference>
<evidence type="ECO:0000259" key="9">
    <source>
        <dbReference type="Pfam" id="PF23215"/>
    </source>
</evidence>
<evidence type="ECO:0000256" key="1">
    <source>
        <dbReference type="ARBA" id="ARBA00004286"/>
    </source>
</evidence>
<gene>
    <name evidence="10" type="ORF">OCTVUL_1B009058</name>
</gene>
<dbReference type="InterPro" id="IPR036322">
    <property type="entry name" value="WD40_repeat_dom_sf"/>
</dbReference>
<evidence type="ECO:0000313" key="11">
    <source>
        <dbReference type="Proteomes" id="UP001162480"/>
    </source>
</evidence>
<protein>
    <submittedName>
        <fullName evidence="10">Leucine-rich repeat and WD repeat-containing protein 1-like</fullName>
    </submittedName>
</protein>
<reference evidence="10" key="1">
    <citation type="submission" date="2023-08" db="EMBL/GenBank/DDBJ databases">
        <authorList>
            <person name="Alioto T."/>
            <person name="Alioto T."/>
            <person name="Gomez Garrido J."/>
        </authorList>
    </citation>
    <scope>NUCLEOTIDE SEQUENCE</scope>
</reference>
<evidence type="ECO:0000256" key="7">
    <source>
        <dbReference type="PROSITE-ProRule" id="PRU00221"/>
    </source>
</evidence>